<sequence>MLKSAPFLRFIGSLKMQTPRPKRTLSIAPMLDCIDS</sequence>
<protein>
    <submittedName>
        <fullName evidence="1">Uncharacterized protein</fullName>
    </submittedName>
</protein>
<name>A0A8S5LP53_9CAUD</name>
<proteinExistence type="predicted"/>
<organism evidence="1">
    <name type="scientific">Myoviridae sp. cti9m5</name>
    <dbReference type="NCBI Taxonomy" id="2827613"/>
    <lineage>
        <taxon>Viruses</taxon>
        <taxon>Duplodnaviria</taxon>
        <taxon>Heunggongvirae</taxon>
        <taxon>Uroviricota</taxon>
        <taxon>Caudoviricetes</taxon>
    </lineage>
</organism>
<accession>A0A8S5LP53</accession>
<dbReference type="EMBL" id="BK015886">
    <property type="protein sequence ID" value="DAD71726.1"/>
    <property type="molecule type" value="Genomic_DNA"/>
</dbReference>
<reference evidence="1" key="1">
    <citation type="journal article" date="2021" name="Proc. Natl. Acad. Sci. U.S.A.">
        <title>A Catalog of Tens of Thousands of Viruses from Human Metagenomes Reveals Hidden Associations with Chronic Diseases.</title>
        <authorList>
            <person name="Tisza M.J."/>
            <person name="Buck C.B."/>
        </authorList>
    </citation>
    <scope>NUCLEOTIDE SEQUENCE</scope>
    <source>
        <strain evidence="1">Cti9m5</strain>
    </source>
</reference>
<evidence type="ECO:0000313" key="1">
    <source>
        <dbReference type="EMBL" id="DAD71726.1"/>
    </source>
</evidence>